<comment type="caution">
    <text evidence="2">The sequence shown here is derived from an EMBL/GenBank/DDBJ whole genome shotgun (WGS) entry which is preliminary data.</text>
</comment>
<accession>A0A9P7I3F0</accession>
<dbReference type="EMBL" id="JADFTT010000085">
    <property type="protein sequence ID" value="KAG5769125.1"/>
    <property type="molecule type" value="Genomic_DNA"/>
</dbReference>
<sequence length="253" mass="28349">MPRAHRLRSGREILVPDQSSQEDTSSAATALGTLSNNGYESDEEERSVTPAPVDAGNGANVDFPDLAQQMLGTIQDIVRDMGLDKESTIYKAFAIDNIADRTNKGKLLSFLAKNHPEPERSLVPIGAFASNNERSTWDTYCPRIDGLWGKYVQSVEPLLGDNYDLSWLCKPSGPLVACLLVLWHYPTTNTPHKTFSHTMDQGNPSLRSQKYKIGLPDDVRTQDVNPIRVPYSLGMKPEWEKKFDNWDQIEQLN</sequence>
<evidence type="ECO:0000313" key="3">
    <source>
        <dbReference type="Proteomes" id="UP000750502"/>
    </source>
</evidence>
<feature type="compositionally biased region" description="Polar residues" evidence="1">
    <location>
        <begin position="17"/>
        <end position="39"/>
    </location>
</feature>
<feature type="region of interest" description="Disordered" evidence="1">
    <location>
        <begin position="1"/>
        <end position="60"/>
    </location>
</feature>
<dbReference type="Proteomes" id="UP000750502">
    <property type="component" value="Unassembled WGS sequence"/>
</dbReference>
<dbReference type="AlphaFoldDB" id="A0A9P7I3F0"/>
<protein>
    <submittedName>
        <fullName evidence="2">Uncharacterized protein</fullName>
    </submittedName>
</protein>
<keyword evidence="3" id="KW-1185">Reference proteome</keyword>
<organism evidence="2 3">
    <name type="scientific">Fusarium xylarioides</name>
    <dbReference type="NCBI Taxonomy" id="221167"/>
    <lineage>
        <taxon>Eukaryota</taxon>
        <taxon>Fungi</taxon>
        <taxon>Dikarya</taxon>
        <taxon>Ascomycota</taxon>
        <taxon>Pezizomycotina</taxon>
        <taxon>Sordariomycetes</taxon>
        <taxon>Hypocreomycetidae</taxon>
        <taxon>Hypocreales</taxon>
        <taxon>Nectriaceae</taxon>
        <taxon>Fusarium</taxon>
        <taxon>Fusarium fujikuroi species complex</taxon>
    </lineage>
</organism>
<name>A0A9P7I3F0_9HYPO</name>
<dbReference type="OrthoDB" id="5050747at2759"/>
<evidence type="ECO:0000256" key="1">
    <source>
        <dbReference type="SAM" id="MobiDB-lite"/>
    </source>
</evidence>
<reference evidence="2" key="1">
    <citation type="journal article" date="2020" name="bioRxiv">
        <title>Historical genomics reveals the evolutionary mechanisms behind multiple outbreaks of the host-specific coffee wilt pathogen Fusarium xylarioides.</title>
        <authorList>
            <person name="Peck D."/>
            <person name="Nowell R.W."/>
            <person name="Flood J."/>
            <person name="Ryan M.J."/>
            <person name="Barraclough T.G."/>
        </authorList>
    </citation>
    <scope>NUCLEOTIDE SEQUENCE</scope>
    <source>
        <strain evidence="2">IMI 127659i</strain>
    </source>
</reference>
<reference evidence="2" key="2">
    <citation type="submission" date="2020-10" db="EMBL/GenBank/DDBJ databases">
        <authorList>
            <person name="Peck L.D."/>
            <person name="Nowell R.W."/>
            <person name="Flood J."/>
            <person name="Ryan M.J."/>
            <person name="Barraclough T.G."/>
        </authorList>
    </citation>
    <scope>NUCLEOTIDE SEQUENCE</scope>
    <source>
        <strain evidence="2">IMI 127659i</strain>
    </source>
</reference>
<proteinExistence type="predicted"/>
<gene>
    <name evidence="2" type="ORF">H9Q72_003545</name>
</gene>
<evidence type="ECO:0000313" key="2">
    <source>
        <dbReference type="EMBL" id="KAG5769125.1"/>
    </source>
</evidence>